<keyword evidence="2" id="KW-1185">Reference proteome</keyword>
<protein>
    <submittedName>
        <fullName evidence="1">Uncharacterized protein</fullName>
    </submittedName>
</protein>
<accession>A0ACB0M753</accession>
<evidence type="ECO:0000313" key="2">
    <source>
        <dbReference type="Proteomes" id="UP001177021"/>
    </source>
</evidence>
<dbReference type="Proteomes" id="UP001177021">
    <property type="component" value="Unassembled WGS sequence"/>
</dbReference>
<organism evidence="1 2">
    <name type="scientific">Trifolium pratense</name>
    <name type="common">Red clover</name>
    <dbReference type="NCBI Taxonomy" id="57577"/>
    <lineage>
        <taxon>Eukaryota</taxon>
        <taxon>Viridiplantae</taxon>
        <taxon>Streptophyta</taxon>
        <taxon>Embryophyta</taxon>
        <taxon>Tracheophyta</taxon>
        <taxon>Spermatophyta</taxon>
        <taxon>Magnoliopsida</taxon>
        <taxon>eudicotyledons</taxon>
        <taxon>Gunneridae</taxon>
        <taxon>Pentapetalae</taxon>
        <taxon>rosids</taxon>
        <taxon>fabids</taxon>
        <taxon>Fabales</taxon>
        <taxon>Fabaceae</taxon>
        <taxon>Papilionoideae</taxon>
        <taxon>50 kb inversion clade</taxon>
        <taxon>NPAAA clade</taxon>
        <taxon>Hologalegina</taxon>
        <taxon>IRL clade</taxon>
        <taxon>Trifolieae</taxon>
        <taxon>Trifolium</taxon>
    </lineage>
</organism>
<name>A0ACB0M753_TRIPR</name>
<reference evidence="1" key="1">
    <citation type="submission" date="2023-10" db="EMBL/GenBank/DDBJ databases">
        <authorList>
            <person name="Rodriguez Cubillos JULIANA M."/>
            <person name="De Vega J."/>
        </authorList>
    </citation>
    <scope>NUCLEOTIDE SEQUENCE</scope>
</reference>
<proteinExistence type="predicted"/>
<gene>
    <name evidence="1" type="ORF">MILVUS5_LOCUS39190</name>
</gene>
<dbReference type="EMBL" id="CASHSV030000823">
    <property type="protein sequence ID" value="CAJ2676443.1"/>
    <property type="molecule type" value="Genomic_DNA"/>
</dbReference>
<sequence length="410" mass="46366">MATQSSLISFFIIIIIFISKLPHTTKSQEFTCKTTSCENFRFGLPIKFPFSLNQSNQTYLCTYPGFQLTCSNNTSTFSEPLLTLSNSQPFVVKRISLKQQTIWVNDPNNCLPQRFMFDNFMLNLKDSPFRLGYYYTFVNYSFLSCPSHSSIISTVPVPPIRCLNLSSREKDKNVNYSIVAMLSDTLSGTPWLAPSSMCEIISSAMIPVKDNSLFWRDYYSEIQLQWDTPDCRYCEYSGGRCGLVGDHALSVACYDLPTSQGLSKKVKYGLILGLGIPGILGIIVLTCMLCNKKNTTNQLHRQRETEFSTMIMPHPPIVVMGLDGPTIERYPKTQLGESGRLPRPNDNICSICLCEYQPNEVLRTIPECDHYFHVNCIDGWLKNNATCPLCRNFPERSTSFPSFLPVSPTS</sequence>
<evidence type="ECO:0000313" key="1">
    <source>
        <dbReference type="EMBL" id="CAJ2676443.1"/>
    </source>
</evidence>
<comment type="caution">
    <text evidence="1">The sequence shown here is derived from an EMBL/GenBank/DDBJ whole genome shotgun (WGS) entry which is preliminary data.</text>
</comment>